<dbReference type="STRING" id="71139.A0A058ZWC5"/>
<organism evidence="1">
    <name type="scientific">Eucalyptus grandis</name>
    <name type="common">Flooded gum</name>
    <dbReference type="NCBI Taxonomy" id="71139"/>
    <lineage>
        <taxon>Eukaryota</taxon>
        <taxon>Viridiplantae</taxon>
        <taxon>Streptophyta</taxon>
        <taxon>Embryophyta</taxon>
        <taxon>Tracheophyta</taxon>
        <taxon>Spermatophyta</taxon>
        <taxon>Magnoliopsida</taxon>
        <taxon>eudicotyledons</taxon>
        <taxon>Gunneridae</taxon>
        <taxon>Pentapetalae</taxon>
        <taxon>rosids</taxon>
        <taxon>malvids</taxon>
        <taxon>Myrtales</taxon>
        <taxon>Myrtaceae</taxon>
        <taxon>Myrtoideae</taxon>
        <taxon>Eucalypteae</taxon>
        <taxon>Eucalyptus</taxon>
    </lineage>
</organism>
<sequence length="108" mass="12176">MALAPSMLMYYSPSSLTPNPRRVLRLHLRPCPDQPLPSPATATIHNIRDEARCHRQAHACSAKYVPFGCDFTASGSYSLDEIVYRSRSGGLLDVQHDVEEPLRLVRWL</sequence>
<evidence type="ECO:0000313" key="1">
    <source>
        <dbReference type="EMBL" id="KCW46067.1"/>
    </source>
</evidence>
<dbReference type="InParanoid" id="A0A058ZWC5"/>
<reference evidence="1" key="1">
    <citation type="submission" date="2013-07" db="EMBL/GenBank/DDBJ databases">
        <title>The genome of Eucalyptus grandis.</title>
        <authorList>
            <person name="Schmutz J."/>
            <person name="Hayes R."/>
            <person name="Myburg A."/>
            <person name="Tuskan G."/>
            <person name="Grattapaglia D."/>
            <person name="Rokhsar D.S."/>
        </authorList>
    </citation>
    <scope>NUCLEOTIDE SEQUENCE</scope>
    <source>
        <tissue evidence="1">Leaf extractions</tissue>
    </source>
</reference>
<accession>A0A058ZWC5</accession>
<dbReference type="InterPro" id="IPR036052">
    <property type="entry name" value="TrpB-like_PALP_sf"/>
</dbReference>
<dbReference type="EMBL" id="KK198764">
    <property type="protein sequence ID" value="KCW46067.1"/>
    <property type="molecule type" value="Genomic_DNA"/>
</dbReference>
<gene>
    <name evidence="1" type="ORF">EUGRSUZ_L00040</name>
</gene>
<proteinExistence type="predicted"/>
<dbReference type="AlphaFoldDB" id="A0A058ZWC5"/>
<name>A0A058ZWC5_EUCGR</name>
<protein>
    <submittedName>
        <fullName evidence="1">Uncharacterized protein</fullName>
    </submittedName>
</protein>
<dbReference type="Gramene" id="KCW46067">
    <property type="protein sequence ID" value="KCW46067"/>
    <property type="gene ID" value="EUGRSUZ_L00040"/>
</dbReference>
<dbReference type="Gene3D" id="3.40.50.1100">
    <property type="match status" value="1"/>
</dbReference>